<dbReference type="OrthoDB" id="5212574at2759"/>
<gene>
    <name evidence="8" type="ORF">B9Z19DRAFT_960822</name>
</gene>
<keyword evidence="4 7" id="KW-0547">Nucleotide-binding</keyword>
<dbReference type="InterPro" id="IPR036565">
    <property type="entry name" value="Mur-like_cat_sf"/>
</dbReference>
<evidence type="ECO:0000256" key="6">
    <source>
        <dbReference type="ARBA" id="ARBA00022842"/>
    </source>
</evidence>
<dbReference type="SUPFAM" id="SSF53623">
    <property type="entry name" value="MurD-like peptide ligases, catalytic domain"/>
    <property type="match status" value="1"/>
</dbReference>
<keyword evidence="5 7" id="KW-0067">ATP-binding</keyword>
<keyword evidence="2 7" id="KW-0436">Ligase</keyword>
<evidence type="ECO:0000256" key="2">
    <source>
        <dbReference type="ARBA" id="ARBA00022598"/>
    </source>
</evidence>
<dbReference type="GO" id="GO:0004326">
    <property type="term" value="F:tetrahydrofolylpolyglutamate synthase activity"/>
    <property type="evidence" value="ECO:0007669"/>
    <property type="project" value="InterPro"/>
</dbReference>
<dbReference type="NCBIfam" id="TIGR01499">
    <property type="entry name" value="folC"/>
    <property type="match status" value="1"/>
</dbReference>
<accession>A0A2T7A9G5</accession>
<organism evidence="8 9">
    <name type="scientific">Tuber borchii</name>
    <name type="common">White truffle</name>
    <dbReference type="NCBI Taxonomy" id="42251"/>
    <lineage>
        <taxon>Eukaryota</taxon>
        <taxon>Fungi</taxon>
        <taxon>Dikarya</taxon>
        <taxon>Ascomycota</taxon>
        <taxon>Pezizomycotina</taxon>
        <taxon>Pezizomycetes</taxon>
        <taxon>Pezizales</taxon>
        <taxon>Tuberaceae</taxon>
        <taxon>Tuber</taxon>
    </lineage>
</organism>
<evidence type="ECO:0000256" key="7">
    <source>
        <dbReference type="PIRNR" id="PIRNR001563"/>
    </source>
</evidence>
<dbReference type="PROSITE" id="PS01012">
    <property type="entry name" value="FOLYLPOLYGLU_SYNT_2"/>
    <property type="match status" value="1"/>
</dbReference>
<evidence type="ECO:0000256" key="3">
    <source>
        <dbReference type="ARBA" id="ARBA00022723"/>
    </source>
</evidence>
<dbReference type="UniPathway" id="UPA00850"/>
<dbReference type="STRING" id="42251.A0A2T7A9G5"/>
<comment type="similarity">
    <text evidence="1 7">Belongs to the folylpolyglutamate synthase family.</text>
</comment>
<keyword evidence="3" id="KW-0479">Metal-binding</keyword>
<dbReference type="InterPro" id="IPR001645">
    <property type="entry name" value="Folylpolyglutamate_synth"/>
</dbReference>
<dbReference type="GO" id="GO:0046872">
    <property type="term" value="F:metal ion binding"/>
    <property type="evidence" value="ECO:0007669"/>
    <property type="project" value="UniProtKB-KW"/>
</dbReference>
<keyword evidence="9" id="KW-1185">Reference proteome</keyword>
<dbReference type="EMBL" id="NESQ01000001">
    <property type="protein sequence ID" value="PUU84363.1"/>
    <property type="molecule type" value="Genomic_DNA"/>
</dbReference>
<comment type="pathway">
    <text evidence="7">Cofactor biosynthesis; tetrahydrofolylpolyglutamate biosynthesis.</text>
</comment>
<dbReference type="AlphaFoldDB" id="A0A2T7A9G5"/>
<evidence type="ECO:0000256" key="1">
    <source>
        <dbReference type="ARBA" id="ARBA00008276"/>
    </source>
</evidence>
<dbReference type="GO" id="GO:0006730">
    <property type="term" value="P:one-carbon metabolic process"/>
    <property type="evidence" value="ECO:0007669"/>
    <property type="project" value="UniProtKB-KW"/>
</dbReference>
<dbReference type="InterPro" id="IPR036615">
    <property type="entry name" value="Mur_ligase_C_dom_sf"/>
</dbReference>
<evidence type="ECO:0000256" key="4">
    <source>
        <dbReference type="ARBA" id="ARBA00022741"/>
    </source>
</evidence>
<dbReference type="EC" id="6.3.2.12" evidence="7"/>
<dbReference type="Gene3D" id="3.90.190.20">
    <property type="entry name" value="Mur ligase, C-terminal domain"/>
    <property type="match status" value="1"/>
</dbReference>
<dbReference type="Gene3D" id="3.40.1190.10">
    <property type="entry name" value="Mur-like, catalytic domain"/>
    <property type="match status" value="1"/>
</dbReference>
<dbReference type="GO" id="GO:0005524">
    <property type="term" value="F:ATP binding"/>
    <property type="evidence" value="ECO:0007669"/>
    <property type="project" value="UniProtKB-KW"/>
</dbReference>
<comment type="catalytic activity">
    <reaction evidence="7">
        <text>7,8-dihydropteroate + L-glutamate + ATP = 7,8-dihydrofolate + ADP + phosphate + H(+)</text>
        <dbReference type="Rhea" id="RHEA:23584"/>
        <dbReference type="ChEBI" id="CHEBI:15378"/>
        <dbReference type="ChEBI" id="CHEBI:17839"/>
        <dbReference type="ChEBI" id="CHEBI:29985"/>
        <dbReference type="ChEBI" id="CHEBI:30616"/>
        <dbReference type="ChEBI" id="CHEBI:43474"/>
        <dbReference type="ChEBI" id="CHEBI:57451"/>
        <dbReference type="ChEBI" id="CHEBI:456216"/>
        <dbReference type="EC" id="6.3.2.12"/>
    </reaction>
</comment>
<evidence type="ECO:0000313" key="8">
    <source>
        <dbReference type="EMBL" id="PUU84363.1"/>
    </source>
</evidence>
<dbReference type="GO" id="GO:0005829">
    <property type="term" value="C:cytosol"/>
    <property type="evidence" value="ECO:0007669"/>
    <property type="project" value="TreeGrafter"/>
</dbReference>
<dbReference type="Proteomes" id="UP000244722">
    <property type="component" value="Unassembled WGS sequence"/>
</dbReference>
<keyword evidence="7" id="KW-0554">One-carbon metabolism</keyword>
<dbReference type="SUPFAM" id="SSF53244">
    <property type="entry name" value="MurD-like peptide ligases, peptide-binding domain"/>
    <property type="match status" value="1"/>
</dbReference>
<evidence type="ECO:0000313" key="9">
    <source>
        <dbReference type="Proteomes" id="UP000244722"/>
    </source>
</evidence>
<reference evidence="8 9" key="1">
    <citation type="submission" date="2017-04" db="EMBL/GenBank/DDBJ databases">
        <title>Draft genome sequence of Tuber borchii Vittad., a whitish edible truffle.</title>
        <authorList>
            <consortium name="DOE Joint Genome Institute"/>
            <person name="Murat C."/>
            <person name="Kuo A."/>
            <person name="Barry K.W."/>
            <person name="Clum A."/>
            <person name="Dockter R.B."/>
            <person name="Fauchery L."/>
            <person name="Iotti M."/>
            <person name="Kohler A."/>
            <person name="Labutti K."/>
            <person name="Lindquist E.A."/>
            <person name="Lipzen A."/>
            <person name="Ohm R.A."/>
            <person name="Wang M."/>
            <person name="Grigoriev I.V."/>
            <person name="Zambonelli A."/>
            <person name="Martin F.M."/>
        </authorList>
    </citation>
    <scope>NUCLEOTIDE SEQUENCE [LARGE SCALE GENOMIC DNA]</scope>
    <source>
        <strain evidence="8 9">Tbo3840</strain>
    </source>
</reference>
<dbReference type="GO" id="GO:0008841">
    <property type="term" value="F:dihydrofolate synthase activity"/>
    <property type="evidence" value="ECO:0007669"/>
    <property type="project" value="UniProtKB-EC"/>
</dbReference>
<dbReference type="GO" id="GO:0005739">
    <property type="term" value="C:mitochondrion"/>
    <property type="evidence" value="ECO:0007669"/>
    <property type="project" value="TreeGrafter"/>
</dbReference>
<proteinExistence type="inferred from homology"/>
<dbReference type="PANTHER" id="PTHR11136">
    <property type="entry name" value="FOLYLPOLYGLUTAMATE SYNTHASE-RELATED"/>
    <property type="match status" value="1"/>
</dbReference>
<keyword evidence="6" id="KW-0460">Magnesium</keyword>
<dbReference type="InterPro" id="IPR018109">
    <property type="entry name" value="Folylpolyglutamate_synth_CS"/>
</dbReference>
<sequence length="433" mass="46266">MIDLGLKRITRLVRDQGKFPWRAIHVAGTNGKGSVCAYISSCLKSSGIPSARFTSPHLVDRWDCITLNGAVVSEELFLVTEAAIKKKNAREGIGASEFEILTATAFEIFSREKVDLAVVEVGLGGRLDATNVIEPPVAAVITKIGLDHQALLGSTLEEIAREKGGVIKVGSRCIVDGTNEEKVLSVLGRMAEEVGVESFHAIRPEAVDREGEGGGSICEITTEAFGRQRFEGFLTGAYQPANLSCAVHALSYLSREYPSITASTVLDGVRNTSWPGRMDMVDLSCLFPGQGKRVLLDGAHNTQAALALSDYVTKELRAGGGFVSWTVSASKGKDIKEMLRILLRSGDKAVAVEFGSVDGMPWVAAASTEDIVSAIREVFGEEVEVIDGGKDVLGGVKMALKLAGEEGHTVVAGSLYLAGDLIRLLRRAEKECE</sequence>
<protein>
    <recommendedName>
        <fullName evidence="7">Dihydrofolate synthetase</fullName>
        <ecNumber evidence="7">6.3.2.12</ecNumber>
    </recommendedName>
</protein>
<name>A0A2T7A9G5_TUBBO</name>
<evidence type="ECO:0000256" key="5">
    <source>
        <dbReference type="ARBA" id="ARBA00022840"/>
    </source>
</evidence>
<dbReference type="PANTHER" id="PTHR11136:SF0">
    <property type="entry name" value="DIHYDROFOLATE SYNTHETASE-RELATED"/>
    <property type="match status" value="1"/>
</dbReference>
<comment type="caution">
    <text evidence="8">The sequence shown here is derived from an EMBL/GenBank/DDBJ whole genome shotgun (WGS) entry which is preliminary data.</text>
</comment>
<dbReference type="PIRSF" id="PIRSF001563">
    <property type="entry name" value="Folylpolyglu_synth"/>
    <property type="match status" value="1"/>
</dbReference>